<dbReference type="AlphaFoldDB" id="A0A6V8NLM8"/>
<organism evidence="1 2">
    <name type="scientific">Candidatus Hakubella thermalkaliphila</name>
    <dbReference type="NCBI Taxonomy" id="2754717"/>
    <lineage>
        <taxon>Bacteria</taxon>
        <taxon>Bacillati</taxon>
        <taxon>Actinomycetota</taxon>
        <taxon>Actinomycetota incertae sedis</taxon>
        <taxon>Candidatus Hakubellales</taxon>
        <taxon>Candidatus Hakubellaceae</taxon>
        <taxon>Candidatus Hakubella</taxon>
    </lineage>
</organism>
<evidence type="ECO:0000313" key="1">
    <source>
        <dbReference type="EMBL" id="GFP20284.1"/>
    </source>
</evidence>
<accession>A0A6V8NLM8</accession>
<comment type="caution">
    <text evidence="1">The sequence shown here is derived from an EMBL/GenBank/DDBJ whole genome shotgun (WGS) entry which is preliminary data.</text>
</comment>
<reference evidence="1 2" key="1">
    <citation type="journal article" date="2020" name="Front. Microbiol.">
        <title>Single-cell genomics of novel Actinobacteria with the Wood-Ljungdahl pathway discovered in a serpentinizing system.</title>
        <authorList>
            <person name="Merino N."/>
            <person name="Kawai M."/>
            <person name="Boyd E.S."/>
            <person name="Colman D.R."/>
            <person name="McGlynn S.E."/>
            <person name="Nealson K.H."/>
            <person name="Kurokawa K."/>
            <person name="Hongoh Y."/>
        </authorList>
    </citation>
    <scope>NUCLEOTIDE SEQUENCE [LARGE SCALE GENOMIC DNA]</scope>
    <source>
        <strain evidence="1 2">S03</strain>
    </source>
</reference>
<protein>
    <submittedName>
        <fullName evidence="1">Uncharacterized protein</fullName>
    </submittedName>
</protein>
<evidence type="ECO:0000313" key="2">
    <source>
        <dbReference type="Proteomes" id="UP000574717"/>
    </source>
</evidence>
<proteinExistence type="predicted"/>
<sequence length="37" mass="4100">SAFSQVLVSIYHVRVKYPEETLKPAPKRIVAGGNTDK</sequence>
<dbReference type="EMBL" id="BLRU01000341">
    <property type="protein sequence ID" value="GFP20284.1"/>
    <property type="molecule type" value="Genomic_DNA"/>
</dbReference>
<name>A0A6V8NLM8_9ACTN</name>
<dbReference type="Proteomes" id="UP000574717">
    <property type="component" value="Unassembled WGS sequence"/>
</dbReference>
<gene>
    <name evidence="1" type="ORF">HKBW3S03_01786</name>
</gene>
<feature type="non-terminal residue" evidence="1">
    <location>
        <position position="1"/>
    </location>
</feature>